<evidence type="ECO:0000259" key="1">
    <source>
        <dbReference type="Pfam" id="PF01471"/>
    </source>
</evidence>
<comment type="caution">
    <text evidence="2">The sequence shown here is derived from an EMBL/GenBank/DDBJ whole genome shotgun (WGS) entry which is preliminary data.</text>
</comment>
<dbReference type="Gene3D" id="1.10.101.10">
    <property type="entry name" value="PGBD-like superfamily/PGBD"/>
    <property type="match status" value="2"/>
</dbReference>
<protein>
    <submittedName>
        <fullName evidence="2">Peptidoglycan-binding protein</fullName>
    </submittedName>
</protein>
<dbReference type="EMBL" id="WVIE01000008">
    <property type="protein sequence ID" value="NDJ17339.1"/>
    <property type="molecule type" value="Genomic_DNA"/>
</dbReference>
<evidence type="ECO:0000313" key="3">
    <source>
        <dbReference type="Proteomes" id="UP000646053"/>
    </source>
</evidence>
<dbReference type="InterPro" id="IPR036365">
    <property type="entry name" value="PGBD-like_sf"/>
</dbReference>
<sequence length="180" mass="20210">MSSDADAPKIEIHRTPSRDCLRPWDNGAQVSELQVLLNACGYPLRIDGDFGSLTEIAVIKFQQQQGLRVDGVVNLDTWARLEANIRPGARMLKPGHTGTDVRGLQELLEHHGYSVKKDGCFDDATKAVVMRFQQKRQLEADGIVDMATWNQLQTCPLPNKSNAAMLSPEIQKWIDLGKWW</sequence>
<keyword evidence="3" id="KW-1185">Reference proteome</keyword>
<name>A0A8J7YZD7_9CYAN</name>
<gene>
    <name evidence="2" type="ORF">GS601_08550</name>
</gene>
<evidence type="ECO:0000313" key="2">
    <source>
        <dbReference type="EMBL" id="NDJ17339.1"/>
    </source>
</evidence>
<organism evidence="2 3">
    <name type="scientific">Myxacorys almedinensis A</name>
    <dbReference type="NCBI Taxonomy" id="2690445"/>
    <lineage>
        <taxon>Bacteria</taxon>
        <taxon>Bacillati</taxon>
        <taxon>Cyanobacteriota</taxon>
        <taxon>Cyanophyceae</taxon>
        <taxon>Leptolyngbyales</taxon>
        <taxon>Leptolyngbyaceae</taxon>
        <taxon>Myxacorys</taxon>
        <taxon>Myxacorys almedinensis</taxon>
    </lineage>
</organism>
<dbReference type="Pfam" id="PF01471">
    <property type="entry name" value="PG_binding_1"/>
    <property type="match status" value="2"/>
</dbReference>
<dbReference type="InterPro" id="IPR002477">
    <property type="entry name" value="Peptidoglycan-bd-like"/>
</dbReference>
<dbReference type="InterPro" id="IPR036366">
    <property type="entry name" value="PGBDSf"/>
</dbReference>
<feature type="domain" description="Peptidoglycan binding-like" evidence="1">
    <location>
        <begin position="26"/>
        <end position="81"/>
    </location>
</feature>
<dbReference type="RefSeq" id="WP_162422862.1">
    <property type="nucleotide sequence ID" value="NZ_WVIE01000008.1"/>
</dbReference>
<dbReference type="AlphaFoldDB" id="A0A8J7YZD7"/>
<dbReference type="SUPFAM" id="SSF47090">
    <property type="entry name" value="PGBD-like"/>
    <property type="match status" value="2"/>
</dbReference>
<dbReference type="Proteomes" id="UP000646053">
    <property type="component" value="Unassembled WGS sequence"/>
</dbReference>
<proteinExistence type="predicted"/>
<accession>A0A8J7YZD7</accession>
<feature type="domain" description="Peptidoglycan binding-like" evidence="1">
    <location>
        <begin position="97"/>
        <end position="152"/>
    </location>
</feature>
<reference evidence="2" key="1">
    <citation type="submission" date="2019-12" db="EMBL/GenBank/DDBJ databases">
        <title>High-Quality draft genome sequences of three cyanobacteria isolated from the limestone walls of the Old Cathedral of Coimbra.</title>
        <authorList>
            <person name="Tiago I."/>
            <person name="Soares F."/>
            <person name="Portugal A."/>
        </authorList>
    </citation>
    <scope>NUCLEOTIDE SEQUENCE</scope>
    <source>
        <strain evidence="2">A</strain>
    </source>
</reference>